<comment type="caution">
    <text evidence="7">The sequence shown here is derived from an EMBL/GenBank/DDBJ whole genome shotgun (WGS) entry which is preliminary data.</text>
</comment>
<name>A0AA38WZ36_9EURO</name>
<dbReference type="PANTHER" id="PTHR47338:SF10">
    <property type="entry name" value="TRANSCRIPTION FACTOR DOMAIN-CONTAINING PROTEIN-RELATED"/>
    <property type="match status" value="1"/>
</dbReference>
<evidence type="ECO:0000259" key="6">
    <source>
        <dbReference type="SMART" id="SM00906"/>
    </source>
</evidence>
<dbReference type="GO" id="GO:0006351">
    <property type="term" value="P:DNA-templated transcription"/>
    <property type="evidence" value="ECO:0007669"/>
    <property type="project" value="InterPro"/>
</dbReference>
<evidence type="ECO:0000256" key="5">
    <source>
        <dbReference type="ARBA" id="ARBA00023242"/>
    </source>
</evidence>
<dbReference type="InterPro" id="IPR007219">
    <property type="entry name" value="XnlR_reg_dom"/>
</dbReference>
<protein>
    <recommendedName>
        <fullName evidence="6">Xylanolytic transcriptional activator regulatory domain-containing protein</fullName>
    </recommendedName>
</protein>
<evidence type="ECO:0000313" key="7">
    <source>
        <dbReference type="EMBL" id="KAJ9603789.1"/>
    </source>
</evidence>
<dbReference type="SMART" id="SM00906">
    <property type="entry name" value="Fungal_trans"/>
    <property type="match status" value="1"/>
</dbReference>
<dbReference type="GO" id="GO:0008270">
    <property type="term" value="F:zinc ion binding"/>
    <property type="evidence" value="ECO:0007669"/>
    <property type="project" value="InterPro"/>
</dbReference>
<dbReference type="GO" id="GO:0005634">
    <property type="term" value="C:nucleus"/>
    <property type="evidence" value="ECO:0007669"/>
    <property type="project" value="UniProtKB-SubCell"/>
</dbReference>
<dbReference type="GO" id="GO:0003677">
    <property type="term" value="F:DNA binding"/>
    <property type="evidence" value="ECO:0007669"/>
    <property type="project" value="InterPro"/>
</dbReference>
<evidence type="ECO:0000313" key="8">
    <source>
        <dbReference type="Proteomes" id="UP001172673"/>
    </source>
</evidence>
<dbReference type="EMBL" id="JAPDRK010000021">
    <property type="protein sequence ID" value="KAJ9603789.1"/>
    <property type="molecule type" value="Genomic_DNA"/>
</dbReference>
<evidence type="ECO:0000256" key="4">
    <source>
        <dbReference type="ARBA" id="ARBA00023163"/>
    </source>
</evidence>
<dbReference type="GO" id="GO:0000981">
    <property type="term" value="F:DNA-binding transcription factor activity, RNA polymerase II-specific"/>
    <property type="evidence" value="ECO:0007669"/>
    <property type="project" value="InterPro"/>
</dbReference>
<dbReference type="CDD" id="cd12148">
    <property type="entry name" value="fungal_TF_MHR"/>
    <property type="match status" value="1"/>
</dbReference>
<dbReference type="InterPro" id="IPR050815">
    <property type="entry name" value="TF_fung"/>
</dbReference>
<keyword evidence="2" id="KW-0479">Metal-binding</keyword>
<proteinExistence type="predicted"/>
<evidence type="ECO:0000256" key="1">
    <source>
        <dbReference type="ARBA" id="ARBA00004123"/>
    </source>
</evidence>
<organism evidence="7 8">
    <name type="scientific">Cladophialophora chaetospira</name>
    <dbReference type="NCBI Taxonomy" id="386627"/>
    <lineage>
        <taxon>Eukaryota</taxon>
        <taxon>Fungi</taxon>
        <taxon>Dikarya</taxon>
        <taxon>Ascomycota</taxon>
        <taxon>Pezizomycotina</taxon>
        <taxon>Eurotiomycetes</taxon>
        <taxon>Chaetothyriomycetidae</taxon>
        <taxon>Chaetothyriales</taxon>
        <taxon>Herpotrichiellaceae</taxon>
        <taxon>Cladophialophora</taxon>
    </lineage>
</organism>
<sequence>MVGERVLYHPMPGPSIHFRGLAMKYMEQAMYELEDEPLSLPLLQTLILNTHCLLVQGVRGRAWRYLGLCIRTAYELNLHLIDAGKHGYDQTTDVQQWCIDEEWRRAWWAIWEMDVFASVIRRCPAGIDWTQNVTLLPAEDERWYRGEPQPSCFLEINVNNRWKSLGATKNESPKAWFIVINSMMKDAQNISSPTSIDRPLVSEPTSAQLMANGLSSDQQQQPSRKHTAAINRLNTVLNAQYCAVMALPKDLRYHGQYLNFGGNDVQCPGFVSQRLTHCAIYSIHLMAELTKLMVLKYHIFPPGSKWILNRDQITTDDTGTGAGSPSGSSSAQAESHRLVQYFEAADAVVNIIRGCCGDHYKHVNPFLASTAWLAGAVQLLRRSRLPDDHEDRELATSNFEVVCLTYRRTVEYWMMSKVPLSNWETLESALEAAKANNSATGDRSHYATPCVFSAGNMSHQSSTTRAYRPLAVSKLNGDYNSINDIFKYMKRDGDAKESLMPQSLHHDGVLSNAQAAPQQFPLFQTSNSVYATGPSLTEHSSTQQPITSMTSSEQSIGTGQVLCSISNAGSQVVFSPAFLDSMPFTVDRHGNIDFSITLDEMFSGSYLP</sequence>
<keyword evidence="3" id="KW-0805">Transcription regulation</keyword>
<gene>
    <name evidence="7" type="ORF">H2200_011975</name>
</gene>
<accession>A0AA38WZ36</accession>
<dbReference type="Pfam" id="PF04082">
    <property type="entry name" value="Fungal_trans"/>
    <property type="match status" value="1"/>
</dbReference>
<dbReference type="Proteomes" id="UP001172673">
    <property type="component" value="Unassembled WGS sequence"/>
</dbReference>
<dbReference type="AlphaFoldDB" id="A0AA38WZ36"/>
<feature type="domain" description="Xylanolytic transcriptional activator regulatory" evidence="6">
    <location>
        <begin position="62"/>
        <end position="142"/>
    </location>
</feature>
<keyword evidence="8" id="KW-1185">Reference proteome</keyword>
<reference evidence="7" key="1">
    <citation type="submission" date="2022-10" db="EMBL/GenBank/DDBJ databases">
        <title>Culturing micro-colonial fungi from biological soil crusts in the Mojave desert and describing Neophaeococcomyces mojavensis, and introducing the new genera and species Taxawa tesnikishii.</title>
        <authorList>
            <person name="Kurbessoian T."/>
            <person name="Stajich J.E."/>
        </authorList>
    </citation>
    <scope>NUCLEOTIDE SEQUENCE</scope>
    <source>
        <strain evidence="7">TK_41</strain>
    </source>
</reference>
<keyword evidence="4" id="KW-0804">Transcription</keyword>
<evidence type="ECO:0000256" key="3">
    <source>
        <dbReference type="ARBA" id="ARBA00023015"/>
    </source>
</evidence>
<evidence type="ECO:0000256" key="2">
    <source>
        <dbReference type="ARBA" id="ARBA00022723"/>
    </source>
</evidence>
<keyword evidence="5" id="KW-0539">Nucleus</keyword>
<comment type="subcellular location">
    <subcellularLocation>
        <location evidence="1">Nucleus</location>
    </subcellularLocation>
</comment>
<dbReference type="PANTHER" id="PTHR47338">
    <property type="entry name" value="ZN(II)2CYS6 TRANSCRIPTION FACTOR (EUROFUNG)-RELATED"/>
    <property type="match status" value="1"/>
</dbReference>